<feature type="transmembrane region" description="Helical" evidence="1">
    <location>
        <begin position="77"/>
        <end position="97"/>
    </location>
</feature>
<feature type="transmembrane region" description="Helical" evidence="1">
    <location>
        <begin position="167"/>
        <end position="186"/>
    </location>
</feature>
<feature type="transmembrane region" description="Helical" evidence="1">
    <location>
        <begin position="21"/>
        <end position="43"/>
    </location>
</feature>
<protein>
    <submittedName>
        <fullName evidence="2">Predicted protein</fullName>
    </submittedName>
</protein>
<feature type="transmembrane region" description="Helical" evidence="1">
    <location>
        <begin position="193"/>
        <end position="215"/>
    </location>
</feature>
<evidence type="ECO:0000313" key="2">
    <source>
        <dbReference type="EMBL" id="BAJ93618.1"/>
    </source>
</evidence>
<dbReference type="AlphaFoldDB" id="F2DEU7"/>
<evidence type="ECO:0000256" key="1">
    <source>
        <dbReference type="SAM" id="Phobius"/>
    </source>
</evidence>
<keyword evidence="1" id="KW-0472">Membrane</keyword>
<proteinExistence type="evidence at transcript level"/>
<reference evidence="2" key="1">
    <citation type="journal article" date="2011" name="Plant Physiol.">
        <title>Comprehensive sequence analysis of 24,783 barley full-length cDNAs derived from 12 clone libraries.</title>
        <authorList>
            <person name="Matsumoto T."/>
            <person name="Tanaka T."/>
            <person name="Sakai H."/>
            <person name="Amano N."/>
            <person name="Kanamori H."/>
            <person name="Kurita K."/>
            <person name="Kikuta A."/>
            <person name="Kamiya K."/>
            <person name="Yamamoto M."/>
            <person name="Ikawa H."/>
            <person name="Fujii N."/>
            <person name="Hori K."/>
            <person name="Itoh T."/>
            <person name="Sato K."/>
        </authorList>
    </citation>
    <scope>NUCLEOTIDE SEQUENCE</scope>
    <source>
        <tissue evidence="2">Shoot and root</tissue>
    </source>
</reference>
<dbReference type="EMBL" id="AK362414">
    <property type="protein sequence ID" value="BAJ93618.1"/>
    <property type="molecule type" value="mRNA"/>
</dbReference>
<keyword evidence="1" id="KW-0812">Transmembrane</keyword>
<sequence>MMMTILYYSLNTTSNKPIFKPYIYLASTVLGLLAFSVLIVFLVDVLRGLTTGTIFLLSGDEHTDNETFNTLLLINRWIVVGVFGIYFIPLSIYAILFRSMRPLVEAIKSALSFIFYNPTYFIILSFYALCRIDDISWGTKGLNQQNTKQSKMQEKWKLIKLIHVGKYAIWNITAGVLLVSFSSLYYPQFFISFAIMIVIVITIGLKIIIGCLYLLKYKLASMCSCCREEYTGSPKRS</sequence>
<accession>F2DEU7</accession>
<name>F2DEU7_HORVV</name>
<organism evidence="2">
    <name type="scientific">Hordeum vulgare subsp. vulgare</name>
    <name type="common">Domesticated barley</name>
    <dbReference type="NCBI Taxonomy" id="112509"/>
    <lineage>
        <taxon>Eukaryota</taxon>
        <taxon>Viridiplantae</taxon>
        <taxon>Streptophyta</taxon>
        <taxon>Embryophyta</taxon>
        <taxon>Tracheophyta</taxon>
        <taxon>Spermatophyta</taxon>
        <taxon>Magnoliopsida</taxon>
        <taxon>Liliopsida</taxon>
        <taxon>Poales</taxon>
        <taxon>Poaceae</taxon>
        <taxon>BOP clade</taxon>
        <taxon>Pooideae</taxon>
        <taxon>Triticodae</taxon>
        <taxon>Triticeae</taxon>
        <taxon>Hordeinae</taxon>
        <taxon>Hordeum</taxon>
    </lineage>
</organism>
<keyword evidence="1" id="KW-1133">Transmembrane helix</keyword>